<comment type="caution">
    <text evidence="1">The sequence shown here is derived from an EMBL/GenBank/DDBJ whole genome shotgun (WGS) entry which is preliminary data.</text>
</comment>
<dbReference type="Proteomes" id="UP000004014">
    <property type="component" value="Unassembled WGS sequence"/>
</dbReference>
<evidence type="ECO:0000313" key="2">
    <source>
        <dbReference type="Proteomes" id="UP000004014"/>
    </source>
</evidence>
<name>A0AA87F7H5_STRSU</name>
<dbReference type="PANTHER" id="PTHR37038">
    <property type="entry name" value="TRANSCRIPTIONAL REGULATOR-RELATED"/>
    <property type="match status" value="1"/>
</dbReference>
<proteinExistence type="predicted"/>
<organism evidence="1 2">
    <name type="scientific">Streptococcus suis R61</name>
    <dbReference type="NCBI Taxonomy" id="996306"/>
    <lineage>
        <taxon>Bacteria</taxon>
        <taxon>Bacillati</taxon>
        <taxon>Bacillota</taxon>
        <taxon>Bacilli</taxon>
        <taxon>Lactobacillales</taxon>
        <taxon>Streptococcaceae</taxon>
        <taxon>Streptococcus</taxon>
    </lineage>
</organism>
<dbReference type="RefSeq" id="WP_002942105.1">
    <property type="nucleotide sequence ID" value="NZ_AEYY01000041.1"/>
</dbReference>
<dbReference type="PANTHER" id="PTHR37038:SF13">
    <property type="entry name" value="HTH CRO_C1-TYPE DOMAIN-CONTAINING PROTEIN"/>
    <property type="match status" value="1"/>
</dbReference>
<dbReference type="InterPro" id="IPR010982">
    <property type="entry name" value="Lambda_DNA-bd_dom_sf"/>
</dbReference>
<gene>
    <name evidence="1" type="ORF">SSUR61_1684</name>
</gene>
<protein>
    <recommendedName>
        <fullName evidence="3">XRE family transcriptional regulator</fullName>
    </recommendedName>
</protein>
<dbReference type="Gene3D" id="1.25.40.10">
    <property type="entry name" value="Tetratricopeptide repeat domain"/>
    <property type="match status" value="1"/>
</dbReference>
<evidence type="ECO:0000313" key="1">
    <source>
        <dbReference type="EMBL" id="EHC02269.1"/>
    </source>
</evidence>
<sequence length="296" mass="35285">MRWDYGSVYKSIRKSKRLSQEQVCGDYLNRTTLVRFEKNQTIPSYELMRFLLKQVDMTFEEFEYLCNYYQPSQRQQLLYDIDNLRNPTTKTMKDLVKRCHDHLTKEPDDGPIRRKCLLLETVVAIRNSTSFNQLSEEAETLSKLLWSELERYDNWYHNDIILVGTLLSKISSLDTLEETANLLLKRLEKYKDYKRIQPTILSHYQSLSYFFLEQKQYSKSTFFATKLMELTKQEKRYDQLARAYVYLGLAENKQELIDKGLQILELTDEQTLLDNLQSLIKQHQTEAGQKVQTRFS</sequence>
<evidence type="ECO:0008006" key="3">
    <source>
        <dbReference type="Google" id="ProtNLM"/>
    </source>
</evidence>
<dbReference type="InterPro" id="IPR011990">
    <property type="entry name" value="TPR-like_helical_dom_sf"/>
</dbReference>
<accession>A0AA87F7H5</accession>
<reference evidence="1 2" key="1">
    <citation type="submission" date="2011-03" db="EMBL/GenBank/DDBJ databases">
        <title>Deep-sequencing identification of multiple resistance mechanism for the high antibiotic-resistance strain Streptococcus suis R61.</title>
        <authorList>
            <person name="Hu P."/>
            <person name="Yang M."/>
            <person name="Jin M."/>
            <person name="Xiao J."/>
        </authorList>
    </citation>
    <scope>NUCLEOTIDE SEQUENCE [LARGE SCALE GENOMIC DNA]</scope>
    <source>
        <strain evidence="1 2">R61</strain>
    </source>
</reference>
<dbReference type="AlphaFoldDB" id="A0AA87F7H5"/>
<dbReference type="InterPro" id="IPR053163">
    <property type="entry name" value="HTH-type_regulator_Rgg"/>
</dbReference>
<dbReference type="GO" id="GO:0003677">
    <property type="term" value="F:DNA binding"/>
    <property type="evidence" value="ECO:0007669"/>
    <property type="project" value="InterPro"/>
</dbReference>
<dbReference type="CDD" id="cd00093">
    <property type="entry name" value="HTH_XRE"/>
    <property type="match status" value="1"/>
</dbReference>
<dbReference type="EMBL" id="AEYY01000041">
    <property type="protein sequence ID" value="EHC02269.1"/>
    <property type="molecule type" value="Genomic_DNA"/>
</dbReference>
<dbReference type="SUPFAM" id="SSF47413">
    <property type="entry name" value="lambda repressor-like DNA-binding domains"/>
    <property type="match status" value="1"/>
</dbReference>
<dbReference type="InterPro" id="IPR001387">
    <property type="entry name" value="Cro/C1-type_HTH"/>
</dbReference>